<feature type="coiled-coil region" evidence="1">
    <location>
        <begin position="97"/>
        <end position="124"/>
    </location>
</feature>
<protein>
    <recommendedName>
        <fullName evidence="4">IncA domain-containing protein</fullName>
    </recommendedName>
</protein>
<dbReference type="EMBL" id="BLZA01000018">
    <property type="protein sequence ID" value="GHJ86501.1"/>
    <property type="molecule type" value="Genomic_DNA"/>
</dbReference>
<dbReference type="PANTHER" id="PTHR37849:SF1">
    <property type="entry name" value="YALI0E11605P"/>
    <property type="match status" value="1"/>
</dbReference>
<dbReference type="OrthoDB" id="5331396at2759"/>
<gene>
    <name evidence="2" type="ORF">NliqN6_2903</name>
</gene>
<evidence type="ECO:0000313" key="2">
    <source>
        <dbReference type="EMBL" id="GHJ86501.1"/>
    </source>
</evidence>
<dbReference type="AlphaFoldDB" id="A0A8H3YG99"/>
<keyword evidence="3" id="KW-1185">Reference proteome</keyword>
<reference evidence="2" key="1">
    <citation type="submission" date="2020-07" db="EMBL/GenBank/DDBJ databases">
        <title>Draft Genome Sequence of a Deep-Sea Yeast, Naganishia (Cryptococcus) liquefaciens strain N6.</title>
        <authorList>
            <person name="Han Y.W."/>
            <person name="Kajitani R."/>
            <person name="Morimoto H."/>
            <person name="Parhat M."/>
            <person name="Tsubouchi H."/>
            <person name="Bakenova O."/>
            <person name="Ogata M."/>
            <person name="Argunhan B."/>
            <person name="Aoki R."/>
            <person name="Kajiwara S."/>
            <person name="Itoh T."/>
            <person name="Iwasaki H."/>
        </authorList>
    </citation>
    <scope>NUCLEOTIDE SEQUENCE</scope>
    <source>
        <strain evidence="2">N6</strain>
    </source>
</reference>
<keyword evidence="1" id="KW-0175">Coiled coil</keyword>
<evidence type="ECO:0008006" key="4">
    <source>
        <dbReference type="Google" id="ProtNLM"/>
    </source>
</evidence>
<evidence type="ECO:0000313" key="3">
    <source>
        <dbReference type="Proteomes" id="UP000620104"/>
    </source>
</evidence>
<evidence type="ECO:0000256" key="1">
    <source>
        <dbReference type="SAM" id="Coils"/>
    </source>
</evidence>
<sequence length="174" mass="19020">MASQRFTPLFRAIARTNPTITARRTITSSPANAQAVVGTEPIGTVGTIPVKKPVGGLRGGLLGFFFGFSLASAYASYYLLQEYKLASSLLQGSVEDLQDSTSKMANHLQRIEAVEKELKRLSSTSAVKEDVTKLRAEMKQVYDGLHVEVLDLRAHVWGVEQDLARSASHNSIRI</sequence>
<organism evidence="2 3">
    <name type="scientific">Naganishia liquefaciens</name>
    <dbReference type="NCBI Taxonomy" id="104408"/>
    <lineage>
        <taxon>Eukaryota</taxon>
        <taxon>Fungi</taxon>
        <taxon>Dikarya</taxon>
        <taxon>Basidiomycota</taxon>
        <taxon>Agaricomycotina</taxon>
        <taxon>Tremellomycetes</taxon>
        <taxon>Filobasidiales</taxon>
        <taxon>Filobasidiaceae</taxon>
        <taxon>Naganishia</taxon>
    </lineage>
</organism>
<dbReference type="Proteomes" id="UP000620104">
    <property type="component" value="Unassembled WGS sequence"/>
</dbReference>
<name>A0A8H3YG99_9TREE</name>
<comment type="caution">
    <text evidence="2">The sequence shown here is derived from an EMBL/GenBank/DDBJ whole genome shotgun (WGS) entry which is preliminary data.</text>
</comment>
<dbReference type="PANTHER" id="PTHR37849">
    <property type="entry name" value="YALI0E11605P"/>
    <property type="match status" value="1"/>
</dbReference>
<accession>A0A8H3YG99</accession>
<proteinExistence type="predicted"/>